<dbReference type="OrthoDB" id="9815900at2"/>
<sequence length="427" mass="46322">MRRDRYDNPLSTQSDAARDHYIRAVDLLLGGHAGISAAFQSAVDADPEFALAHVGLARGLQFEGKMADAKAAMSAAAATKGPRTDREDSHLAVFDLLISGRTAEAYAAIRTHVTEHPRDALVAQTCSSVFGLIGFSGKPGREPEILAYTTSLLPHYGEDWWCLSQHAFALCENGNQDAATTYIDRSLALNARNANGAHVRSHIYYESGAPELGIAYLTDWLKPYDRAGYLHGHLSWHAALWSLEQGDVDTMWQRIETDILPDVSQGLPINVLTDTASILYRAELAGVSVPREIWIAISRYASRFFPTTGIGFVDIHAALAHAMADDADALMRIVSEPNPVTGDLVTPVAEAYRAFAAQDWALGTELLVSAMGDHARLGGSRAQRDLLEFSLLGALLKQGKEDEARRLLALRRPGLVGTHAVHGLAAH</sequence>
<organism evidence="5 6">
    <name type="scientific">Marivita hallyeonensis</name>
    <dbReference type="NCBI Taxonomy" id="996342"/>
    <lineage>
        <taxon>Bacteria</taxon>
        <taxon>Pseudomonadati</taxon>
        <taxon>Pseudomonadota</taxon>
        <taxon>Alphaproteobacteria</taxon>
        <taxon>Rhodobacterales</taxon>
        <taxon>Roseobacteraceae</taxon>
        <taxon>Marivita</taxon>
    </lineage>
</organism>
<dbReference type="STRING" id="996342.SAMN05443551_3289"/>
<reference evidence="5 6" key="1">
    <citation type="submission" date="2016-11" db="EMBL/GenBank/DDBJ databases">
        <authorList>
            <person name="Jaros S."/>
            <person name="Januszkiewicz K."/>
            <person name="Wedrychowicz H."/>
        </authorList>
    </citation>
    <scope>NUCLEOTIDE SEQUENCE [LARGE SCALE GENOMIC DNA]</scope>
    <source>
        <strain evidence="5 6">DSM 29431</strain>
    </source>
</reference>
<accession>A0A1M5W7J1</accession>
<dbReference type="SUPFAM" id="SSF48452">
    <property type="entry name" value="TPR-like"/>
    <property type="match status" value="1"/>
</dbReference>
<dbReference type="EMBL" id="FQXC01000004">
    <property type="protein sequence ID" value="SHH83163.1"/>
    <property type="molecule type" value="Genomic_DNA"/>
</dbReference>
<evidence type="ECO:0000256" key="3">
    <source>
        <dbReference type="ARBA" id="ARBA00022737"/>
    </source>
</evidence>
<dbReference type="PANTHER" id="PTHR16263:SF4">
    <property type="entry name" value="TETRATRICOPEPTIDE REPEAT PROTEIN 38"/>
    <property type="match status" value="1"/>
</dbReference>
<evidence type="ECO:0000256" key="1">
    <source>
        <dbReference type="ARBA" id="ARBA00005857"/>
    </source>
</evidence>
<evidence type="ECO:0000256" key="2">
    <source>
        <dbReference type="ARBA" id="ARBA00019992"/>
    </source>
</evidence>
<name>A0A1M5W7J1_9RHOB</name>
<evidence type="ECO:0000256" key="4">
    <source>
        <dbReference type="ARBA" id="ARBA00022803"/>
    </source>
</evidence>
<proteinExistence type="inferred from homology"/>
<evidence type="ECO:0000313" key="6">
    <source>
        <dbReference type="Proteomes" id="UP000184221"/>
    </source>
</evidence>
<dbReference type="Proteomes" id="UP000184221">
    <property type="component" value="Unassembled WGS sequence"/>
</dbReference>
<dbReference type="AlphaFoldDB" id="A0A1M5W7J1"/>
<protein>
    <recommendedName>
        <fullName evidence="2">Tetratricopeptide repeat protein 38</fullName>
    </recommendedName>
</protein>
<keyword evidence="6" id="KW-1185">Reference proteome</keyword>
<evidence type="ECO:0000313" key="5">
    <source>
        <dbReference type="EMBL" id="SHH83163.1"/>
    </source>
</evidence>
<dbReference type="InterPro" id="IPR033891">
    <property type="entry name" value="TTC38"/>
</dbReference>
<dbReference type="CDD" id="cd05804">
    <property type="entry name" value="StaR_like"/>
    <property type="match status" value="1"/>
</dbReference>
<keyword evidence="4" id="KW-0802">TPR repeat</keyword>
<dbReference type="PANTHER" id="PTHR16263">
    <property type="entry name" value="TETRATRICOPEPTIDE REPEAT PROTEIN 38"/>
    <property type="match status" value="1"/>
</dbReference>
<dbReference type="InterPro" id="IPR011990">
    <property type="entry name" value="TPR-like_helical_dom_sf"/>
</dbReference>
<keyword evidence="3" id="KW-0677">Repeat</keyword>
<comment type="similarity">
    <text evidence="1">Belongs to the TTC38 family.</text>
</comment>
<dbReference type="Gene3D" id="1.25.40.10">
    <property type="entry name" value="Tetratricopeptide repeat domain"/>
    <property type="match status" value="1"/>
</dbReference>
<dbReference type="RefSeq" id="WP_072779130.1">
    <property type="nucleotide sequence ID" value="NZ_FQXC01000004.1"/>
</dbReference>
<gene>
    <name evidence="5" type="ORF">SAMN05443551_3289</name>
</gene>